<gene>
    <name evidence="1" type="ORF">CB4_01372</name>
</gene>
<proteinExistence type="predicted"/>
<dbReference type="KEGG" id="asoc:CB4_01372"/>
<dbReference type="AlphaFoldDB" id="A0A0U5C5P4"/>
<sequence>MEYTLSSYGTIQFISPYEIQTLHEIKLIQTINDHAKLSFTGIIAEEKQDCCIEEARSSHTITLHQIEDGNIVRTLFNGIISQVESKVVRDIYYITIEAISHTYQMDVRKKSRSFQNKNMLYTKLIEAITEPYPGSDYIDTVSEGSKINTCMIQYNETDWGFLKRMASHFGAVLIAAAASEKPKFWFGMAEGRTGQLFEHPYTVKKSFPLYRKAIENNEADDPELNDYICYEVETTTFFTVGDRVTYKEKQLVIIRVVTAINNGVLTHTYTLMPEKGSRQTRIWNDLISGSFLEGRVLEVNKDTAKLHLQIDEKQDVSTAYSFPYATFYTAEGHSGWYCMPEIGDNVRLYFPTNREEKAVVMNAVRKESDSPKMDHPEKKYWGTPHEKEILLAPEEMVITVSDKQGKSSLVTIHEEDGIEIRSDHPIVVTSKKNIEVQQAETIHLEAGEAIYLVCGASSIVMDGNTDMQGTTVEMEGLLKPPVVVSEREEEQLASEEWDAEAIELAQNLDGMLPSNFDTIELLKRQEMSSFLTASIPFVGKAGRADRKV</sequence>
<accession>A0A0U5C5P4</accession>
<dbReference type="Gene3D" id="3.55.50.10">
    <property type="entry name" value="Baseplate protein-like domains"/>
    <property type="match status" value="1"/>
</dbReference>
<reference evidence="1 2" key="1">
    <citation type="submission" date="2015-12" db="EMBL/GenBank/DDBJ databases">
        <title>Genome sequence of Aneurinibacillus soli.</title>
        <authorList>
            <person name="Lee J.S."/>
            <person name="Lee K.C."/>
            <person name="Kim K.K."/>
            <person name="Lee B.W."/>
        </authorList>
    </citation>
    <scope>NUCLEOTIDE SEQUENCE [LARGE SCALE GENOMIC DNA]</scope>
    <source>
        <strain evidence="1 2">CB4</strain>
    </source>
</reference>
<protein>
    <submittedName>
        <fullName evidence="1">Uncharacterized protein</fullName>
    </submittedName>
</protein>
<evidence type="ECO:0000313" key="1">
    <source>
        <dbReference type="EMBL" id="BAU27203.1"/>
    </source>
</evidence>
<organism evidence="1 2">
    <name type="scientific">Aneurinibacillus soli</name>
    <dbReference type="NCBI Taxonomy" id="1500254"/>
    <lineage>
        <taxon>Bacteria</taxon>
        <taxon>Bacillati</taxon>
        <taxon>Bacillota</taxon>
        <taxon>Bacilli</taxon>
        <taxon>Bacillales</taxon>
        <taxon>Paenibacillaceae</taxon>
        <taxon>Aneurinibacillus group</taxon>
        <taxon>Aneurinibacillus</taxon>
    </lineage>
</organism>
<name>A0A0U5C5P4_9BACL</name>
<keyword evidence="2" id="KW-1185">Reference proteome</keyword>
<dbReference type="SUPFAM" id="SSF69279">
    <property type="entry name" value="Phage tail proteins"/>
    <property type="match status" value="1"/>
</dbReference>
<dbReference type="EMBL" id="AP017312">
    <property type="protein sequence ID" value="BAU27203.1"/>
    <property type="molecule type" value="Genomic_DNA"/>
</dbReference>
<evidence type="ECO:0000313" key="2">
    <source>
        <dbReference type="Proteomes" id="UP000217696"/>
    </source>
</evidence>
<dbReference type="RefSeq" id="WP_157737837.1">
    <property type="nucleotide sequence ID" value="NZ_AP017312.1"/>
</dbReference>
<dbReference type="Proteomes" id="UP000217696">
    <property type="component" value="Chromosome"/>
</dbReference>